<dbReference type="EMBL" id="MN738786">
    <property type="protein sequence ID" value="QHT36906.1"/>
    <property type="molecule type" value="Genomic_DNA"/>
</dbReference>
<feature type="region of interest" description="Disordered" evidence="1">
    <location>
        <begin position="258"/>
        <end position="306"/>
    </location>
</feature>
<evidence type="ECO:0000313" key="2">
    <source>
        <dbReference type="EMBL" id="QHT36906.1"/>
    </source>
</evidence>
<proteinExistence type="predicted"/>
<protein>
    <submittedName>
        <fullName evidence="2">Uncharacterized protein</fullName>
    </submittedName>
</protein>
<feature type="compositionally biased region" description="Polar residues" evidence="1">
    <location>
        <begin position="258"/>
        <end position="269"/>
    </location>
</feature>
<evidence type="ECO:0000256" key="1">
    <source>
        <dbReference type="SAM" id="MobiDB-lite"/>
    </source>
</evidence>
<reference evidence="2" key="1">
    <citation type="journal article" date="2020" name="Nature">
        <title>Giant virus diversity and host interactions through global metagenomics.</title>
        <authorList>
            <person name="Schulz F."/>
            <person name="Roux S."/>
            <person name="Paez-Espino D."/>
            <person name="Jungbluth S."/>
            <person name="Walsh D.A."/>
            <person name="Denef V.J."/>
            <person name="McMahon K.D."/>
            <person name="Konstantinidis K.T."/>
            <person name="Eloe-Fadrosh E.A."/>
            <person name="Kyrpides N.C."/>
            <person name="Woyke T."/>
        </authorList>
    </citation>
    <scope>NUCLEOTIDE SEQUENCE</scope>
    <source>
        <strain evidence="2">GVMAG-S-ERX555967-130</strain>
    </source>
</reference>
<accession>A0A6C0F595</accession>
<dbReference type="AlphaFoldDB" id="A0A6C0F595"/>
<name>A0A6C0F595_9ZZZZ</name>
<sequence>MDVSDKVFEVFQSFVQDLAKTYPEIKNCLYRNYEECLVGETPSLEECPKLQAFLDLIHENESWISKKDMRFIQIDNILEEISFEKLWSKNISEKTRETIWKYFQTFSLLTVNLKSGEAFQEAMKALQGEGEIKDKEVASELRKIKRLAEGVQKELPTSADGEADLEGMLGGMMDTNIGQIAKEVAETMDVEKMFGDVSETTNPMDIMSQMMNPEKMGGIFQNIQSVMDQKMQSGEFNRDDLKREAEGMYGSMAQNPMFSGLMSQMNPGNGPTVEEMPSEPEPELSREEKRKRLQDKIKQKQKDRTG</sequence>
<feature type="compositionally biased region" description="Basic and acidic residues" evidence="1">
    <location>
        <begin position="283"/>
        <end position="306"/>
    </location>
</feature>
<organism evidence="2">
    <name type="scientific">viral metagenome</name>
    <dbReference type="NCBI Taxonomy" id="1070528"/>
    <lineage>
        <taxon>unclassified sequences</taxon>
        <taxon>metagenomes</taxon>
        <taxon>organismal metagenomes</taxon>
    </lineage>
</organism>